<dbReference type="SUPFAM" id="SSF50729">
    <property type="entry name" value="PH domain-like"/>
    <property type="match status" value="1"/>
</dbReference>
<protein>
    <recommendedName>
        <fullName evidence="2">PH domain-containing protein</fullName>
    </recommendedName>
</protein>
<sequence>MDVDGIPKSSSTQSQTRRKLLETPAKGPGILHASQIRFRGTLRKPTNRYCVVRDNFCLYTYLSDEDETALAMLPLPGCEVKIGGEKFTFSVRVGARRKYTFTAQDEEDRMKWMAVLDQAANAHLTNQRKSGSQQSD</sequence>
<dbReference type="OrthoDB" id="245697at2759"/>
<dbReference type="STRING" id="1611254.A0A2G5SAJ2"/>
<dbReference type="Proteomes" id="UP000230233">
    <property type="component" value="Unassembled WGS sequence"/>
</dbReference>
<accession>A0A2G5SAJ2</accession>
<comment type="caution">
    <text evidence="3">The sequence shown here is derived from an EMBL/GenBank/DDBJ whole genome shotgun (WGS) entry which is preliminary data.</text>
</comment>
<proteinExistence type="predicted"/>
<dbReference type="Pfam" id="PF00169">
    <property type="entry name" value="PH"/>
    <property type="match status" value="1"/>
</dbReference>
<evidence type="ECO:0000256" key="1">
    <source>
        <dbReference type="SAM" id="MobiDB-lite"/>
    </source>
</evidence>
<dbReference type="InterPro" id="IPR001849">
    <property type="entry name" value="PH_domain"/>
</dbReference>
<reference evidence="4" key="1">
    <citation type="submission" date="2017-10" db="EMBL/GenBank/DDBJ databases">
        <title>Rapid genome shrinkage in a self-fertile nematode reveals novel sperm competition proteins.</title>
        <authorList>
            <person name="Yin D."/>
            <person name="Schwarz E.M."/>
            <person name="Thomas C.G."/>
            <person name="Felde R.L."/>
            <person name="Korf I.F."/>
            <person name="Cutter A.D."/>
            <person name="Schartner C.M."/>
            <person name="Ralston E.J."/>
            <person name="Meyer B.J."/>
            <person name="Haag E.S."/>
        </authorList>
    </citation>
    <scope>NUCLEOTIDE SEQUENCE [LARGE SCALE GENOMIC DNA]</scope>
    <source>
        <strain evidence="4">JU1422</strain>
    </source>
</reference>
<dbReference type="PROSITE" id="PS50003">
    <property type="entry name" value="PH_DOMAIN"/>
    <property type="match status" value="1"/>
</dbReference>
<feature type="region of interest" description="Disordered" evidence="1">
    <location>
        <begin position="1"/>
        <end position="24"/>
    </location>
</feature>
<dbReference type="EMBL" id="PDUG01000028">
    <property type="protein sequence ID" value="PIC12095.1"/>
    <property type="molecule type" value="Genomic_DNA"/>
</dbReference>
<dbReference type="InterPro" id="IPR011993">
    <property type="entry name" value="PH-like_dom_sf"/>
</dbReference>
<name>A0A2G5SAJ2_9PELO</name>
<feature type="domain" description="PH" evidence="2">
    <location>
        <begin position="29"/>
        <end position="121"/>
    </location>
</feature>
<dbReference type="Gene3D" id="2.30.29.30">
    <property type="entry name" value="Pleckstrin-homology domain (PH domain)/Phosphotyrosine-binding domain (PTB)"/>
    <property type="match status" value="1"/>
</dbReference>
<organism evidence="3 4">
    <name type="scientific">Caenorhabditis nigoni</name>
    <dbReference type="NCBI Taxonomy" id="1611254"/>
    <lineage>
        <taxon>Eukaryota</taxon>
        <taxon>Metazoa</taxon>
        <taxon>Ecdysozoa</taxon>
        <taxon>Nematoda</taxon>
        <taxon>Chromadorea</taxon>
        <taxon>Rhabditida</taxon>
        <taxon>Rhabditina</taxon>
        <taxon>Rhabditomorpha</taxon>
        <taxon>Rhabditoidea</taxon>
        <taxon>Rhabditidae</taxon>
        <taxon>Peloderinae</taxon>
        <taxon>Caenorhabditis</taxon>
    </lineage>
</organism>
<evidence type="ECO:0000313" key="4">
    <source>
        <dbReference type="Proteomes" id="UP000230233"/>
    </source>
</evidence>
<evidence type="ECO:0000313" key="3">
    <source>
        <dbReference type="EMBL" id="PIC12095.1"/>
    </source>
</evidence>
<keyword evidence="4" id="KW-1185">Reference proteome</keyword>
<dbReference type="AlphaFoldDB" id="A0A2G5SAJ2"/>
<evidence type="ECO:0000259" key="2">
    <source>
        <dbReference type="PROSITE" id="PS50003"/>
    </source>
</evidence>
<dbReference type="SMART" id="SM00233">
    <property type="entry name" value="PH"/>
    <property type="match status" value="1"/>
</dbReference>
<gene>
    <name evidence="3" type="ORF">B9Z55_028650</name>
</gene>